<evidence type="ECO:0000313" key="4">
    <source>
        <dbReference type="Proteomes" id="UP000076476"/>
    </source>
</evidence>
<comment type="caution">
    <text evidence="3">The sequence shown here is derived from an EMBL/GenBank/DDBJ whole genome shotgun (WGS) entry which is preliminary data.</text>
</comment>
<proteinExistence type="predicted"/>
<dbReference type="AlphaFoldDB" id="A0A165YUN3"/>
<evidence type="ECO:0000313" key="3">
    <source>
        <dbReference type="EMBL" id="KZN97466.1"/>
    </source>
</evidence>
<keyword evidence="1" id="KW-0732">Signal</keyword>
<dbReference type="InterPro" id="IPR015168">
    <property type="entry name" value="SsuA/THI5"/>
</dbReference>
<dbReference type="STRING" id="33936.AZI98_03385"/>
<feature type="signal peptide" evidence="1">
    <location>
        <begin position="1"/>
        <end position="28"/>
    </location>
</feature>
<accession>A0A163ZYK5</accession>
<organism evidence="3 4">
    <name type="scientific">Aeribacillus pallidus</name>
    <dbReference type="NCBI Taxonomy" id="33936"/>
    <lineage>
        <taxon>Bacteria</taxon>
        <taxon>Bacillati</taxon>
        <taxon>Bacillota</taxon>
        <taxon>Bacilli</taxon>
        <taxon>Bacillales</taxon>
        <taxon>Bacillaceae</taxon>
        <taxon>Aeribacillus</taxon>
    </lineage>
</organism>
<keyword evidence="3" id="KW-0808">Transferase</keyword>
<feature type="domain" description="SsuA/THI5-like" evidence="2">
    <location>
        <begin position="55"/>
        <end position="259"/>
    </location>
</feature>
<dbReference type="GO" id="GO:0009228">
    <property type="term" value="P:thiamine biosynthetic process"/>
    <property type="evidence" value="ECO:0007669"/>
    <property type="project" value="InterPro"/>
</dbReference>
<dbReference type="GO" id="GO:0016740">
    <property type="term" value="F:transferase activity"/>
    <property type="evidence" value="ECO:0007669"/>
    <property type="project" value="UniProtKB-KW"/>
</dbReference>
<name>A0A165YUN3_9BACI</name>
<protein>
    <submittedName>
        <fullName evidence="3">Myristoyl transferase</fullName>
    </submittedName>
</protein>
<gene>
    <name evidence="3" type="ORF">AZI98_03385</name>
</gene>
<dbReference type="EMBL" id="LWBR01000009">
    <property type="protein sequence ID" value="KZN97466.1"/>
    <property type="molecule type" value="Genomic_DNA"/>
</dbReference>
<feature type="chain" id="PRO_5030022442" evidence="1">
    <location>
        <begin position="29"/>
        <end position="336"/>
    </location>
</feature>
<dbReference type="Proteomes" id="UP000076476">
    <property type="component" value="Unassembled WGS sequence"/>
</dbReference>
<dbReference type="Pfam" id="PF09084">
    <property type="entry name" value="NMT1"/>
    <property type="match status" value="1"/>
</dbReference>
<dbReference type="PROSITE" id="PS51257">
    <property type="entry name" value="PROKAR_LIPOPROTEIN"/>
    <property type="match status" value="1"/>
</dbReference>
<sequence length="336" mass="37843">MQAKGKGYTKIFILFLLVLLAGCGSQSASTNNEEVKEDSEKLEKVKQVTNWFAEPEHGGNYAALMKGFYKEAGIDMTIEPGGPQVSPIQIVASGEADFGITQADDILLARDKGIPIVAIGAIFQVNPQALLYHADQNIKDFSDLNGRTVYTAPGTGYWAYIKKAYQLDNAKEMAYSGQLTPFIENKESVTQCYITAEPFALKQQGIETKYLLIHDSGYQPYGNVIFTTEKMVKEKPELVKRFMEATTKGWEYYKDHSDEVNPFIHEYNPDLSMEALEYGAEQQLNLIFGHDAKDHGFGYMSQERWNTLQNQLYELGLIKKKEDIANAYTNEFLAKN</sequence>
<dbReference type="PANTHER" id="PTHR31528">
    <property type="entry name" value="4-AMINO-5-HYDROXYMETHYL-2-METHYLPYRIMIDINE PHOSPHATE SYNTHASE THI11-RELATED"/>
    <property type="match status" value="1"/>
</dbReference>
<reference evidence="3 4" key="1">
    <citation type="submission" date="2016-04" db="EMBL/GenBank/DDBJ databases">
        <title>Draft genome sequence of Aeribacillus pallidus 8m3 from petroleum reservoir.</title>
        <authorList>
            <person name="Poltaraus A.B."/>
            <person name="Nazina T.N."/>
            <person name="Tourova T.P."/>
            <person name="Malakho S.M."/>
            <person name="Korshunova A.V."/>
            <person name="Sokolova D.S."/>
        </authorList>
    </citation>
    <scope>NUCLEOTIDE SEQUENCE [LARGE SCALE GENOMIC DNA]</scope>
    <source>
        <strain evidence="3 4">8m3</strain>
    </source>
</reference>
<dbReference type="OrthoDB" id="9815602at2"/>
<keyword evidence="4" id="KW-1185">Reference proteome</keyword>
<evidence type="ECO:0000256" key="1">
    <source>
        <dbReference type="SAM" id="SignalP"/>
    </source>
</evidence>
<evidence type="ECO:0000259" key="2">
    <source>
        <dbReference type="Pfam" id="PF09084"/>
    </source>
</evidence>
<dbReference type="PANTHER" id="PTHR31528:SF3">
    <property type="entry name" value="THIAMINE BIOSYNTHESIS PROTEIN HI_0357-RELATED"/>
    <property type="match status" value="1"/>
</dbReference>
<dbReference type="SUPFAM" id="SSF53850">
    <property type="entry name" value="Periplasmic binding protein-like II"/>
    <property type="match status" value="1"/>
</dbReference>
<dbReference type="Gene3D" id="3.40.190.10">
    <property type="entry name" value="Periplasmic binding protein-like II"/>
    <property type="match status" value="2"/>
</dbReference>
<dbReference type="InterPro" id="IPR027939">
    <property type="entry name" value="NMT1/THI5"/>
</dbReference>
<accession>A0A165YUN3</accession>
<dbReference type="RefSeq" id="WP_063386891.1">
    <property type="nucleotide sequence ID" value="NZ_LVHY01000093.1"/>
</dbReference>